<name>A0A7J4K0M8_9ARCH</name>
<accession>A0A7J4K0M8</accession>
<dbReference type="Proteomes" id="UP000590964">
    <property type="component" value="Unassembled WGS sequence"/>
</dbReference>
<organism evidence="1 2">
    <name type="scientific">Candidatus Iainarchaeum sp</name>
    <dbReference type="NCBI Taxonomy" id="3101447"/>
    <lineage>
        <taxon>Archaea</taxon>
        <taxon>Candidatus Iainarchaeota</taxon>
        <taxon>Candidatus Iainarchaeia</taxon>
        <taxon>Candidatus Iainarchaeales</taxon>
        <taxon>Candidatus Iainarchaeaceae</taxon>
        <taxon>Candidatus Iainarchaeum</taxon>
    </lineage>
</organism>
<evidence type="ECO:0000313" key="1">
    <source>
        <dbReference type="EMBL" id="HIH21707.1"/>
    </source>
</evidence>
<sequence>MLDSESLRKIQESKQIVQKISESFSHNTEDIIDLMQKNSDPVLLAAVMFKLAQEREQANKELHKIYEKFDEIMLELKTRTSPQAALEISGDGRRFQTLPEQDQKIITIIEQKGPTSTQEIRAALGYARLNSASQRLNGLFKQGLLKKVQSGKKVLYFTP</sequence>
<reference evidence="2" key="1">
    <citation type="journal article" date="2020" name="bioRxiv">
        <title>A rank-normalized archaeal taxonomy based on genome phylogeny resolves widespread incomplete and uneven classifications.</title>
        <authorList>
            <person name="Rinke C."/>
            <person name="Chuvochina M."/>
            <person name="Mussig A.J."/>
            <person name="Chaumeil P.-A."/>
            <person name="Waite D.W."/>
            <person name="Whitman W.B."/>
            <person name="Parks D.H."/>
            <person name="Hugenholtz P."/>
        </authorList>
    </citation>
    <scope>NUCLEOTIDE SEQUENCE [LARGE SCALE GENOMIC DNA]</scope>
</reference>
<evidence type="ECO:0000313" key="2">
    <source>
        <dbReference type="Proteomes" id="UP000590964"/>
    </source>
</evidence>
<protein>
    <submittedName>
        <fullName evidence="1">Uncharacterized protein</fullName>
    </submittedName>
</protein>
<dbReference type="EMBL" id="DUFW01000060">
    <property type="protein sequence ID" value="HIH21707.1"/>
    <property type="molecule type" value="Genomic_DNA"/>
</dbReference>
<gene>
    <name evidence="1" type="ORF">HA222_03565</name>
</gene>
<proteinExistence type="predicted"/>
<dbReference type="AlphaFoldDB" id="A0A7J4K0M8"/>
<comment type="caution">
    <text evidence="1">The sequence shown here is derived from an EMBL/GenBank/DDBJ whole genome shotgun (WGS) entry which is preliminary data.</text>
</comment>
<dbReference type="SUPFAM" id="SSF46785">
    <property type="entry name" value="Winged helix' DNA-binding domain"/>
    <property type="match status" value="1"/>
</dbReference>
<dbReference type="InterPro" id="IPR036390">
    <property type="entry name" value="WH_DNA-bd_sf"/>
</dbReference>